<feature type="transmembrane region" description="Helical" evidence="6">
    <location>
        <begin position="323"/>
        <end position="342"/>
    </location>
</feature>
<evidence type="ECO:0000256" key="5">
    <source>
        <dbReference type="ARBA" id="ARBA00023136"/>
    </source>
</evidence>
<dbReference type="HOGENOM" id="CLU_055110_0_0_12"/>
<protein>
    <submittedName>
        <fullName evidence="7">O antigen flippase</fullName>
    </submittedName>
</protein>
<dbReference type="OrthoDB" id="8046861at2"/>
<dbReference type="PANTHER" id="PTHR30250">
    <property type="entry name" value="PST FAMILY PREDICTED COLANIC ACID TRANSPORTER"/>
    <property type="match status" value="1"/>
</dbReference>
<accession>F8F026</accession>
<feature type="transmembrane region" description="Helical" evidence="6">
    <location>
        <begin position="82"/>
        <end position="105"/>
    </location>
</feature>
<keyword evidence="3 6" id="KW-0812">Transmembrane</keyword>
<dbReference type="PANTHER" id="PTHR30250:SF11">
    <property type="entry name" value="O-ANTIGEN TRANSPORTER-RELATED"/>
    <property type="match status" value="1"/>
</dbReference>
<feature type="transmembrane region" description="Helical" evidence="6">
    <location>
        <begin position="289"/>
        <end position="311"/>
    </location>
</feature>
<gene>
    <name evidence="7" type="ordered locus">Spica_0517</name>
</gene>
<dbReference type="KEGG" id="scd:Spica_0517"/>
<sequence>MKIFKTAFANLLLRGASLGSRFVLLFVLGKFLDAEAVGMYGLILAYITYAIYALGFEYYNYSTRELIIQNPENRFSLLMSQMVFFGVVYAVVLPLLSFIFVGNLLPWKYALWFYGILIFEHLSHEVNRALIAISEPFMATLILFIKTGAWAIILSVLLILFPAFRTLEILLLFWLSGVALATAWGAFVIVSKCHPTGMSRVSWAWIIKGIKVAFPLLIASLSLRGMYSLDKIFMEKVAGLAVLGAYTLFSSVSNAVIAFIDAGLIVFYYPKIILAATKNNNISGTVNDLFMRVLLFSIFLVAGGMVVTFIALPYLGKAVYIDYFYMLVWQMGSAFLYCLGVVPQLGLYGMGKDMDILLSHLLSLVVFIIAFLILKPYVGVYSVLLSQCMGFAVMVILKCAFNLKAKSSLVMSEL</sequence>
<feature type="transmembrane region" description="Helical" evidence="6">
    <location>
        <begin position="143"/>
        <end position="163"/>
    </location>
</feature>
<proteinExistence type="predicted"/>
<dbReference type="InterPro" id="IPR050833">
    <property type="entry name" value="Poly_Biosynth_Transport"/>
</dbReference>
<evidence type="ECO:0000256" key="2">
    <source>
        <dbReference type="ARBA" id="ARBA00022475"/>
    </source>
</evidence>
<keyword evidence="8" id="KW-1185">Reference proteome</keyword>
<feature type="transmembrane region" description="Helical" evidence="6">
    <location>
        <begin position="38"/>
        <end position="61"/>
    </location>
</feature>
<feature type="transmembrane region" description="Helical" evidence="6">
    <location>
        <begin position="12"/>
        <end position="32"/>
    </location>
</feature>
<dbReference type="RefSeq" id="WP_013967991.1">
    <property type="nucleotide sequence ID" value="NC_015732.1"/>
</dbReference>
<reference evidence="8" key="1">
    <citation type="journal article" date="2013" name="Stand. Genomic Sci.">
        <title>Genome sequence of the thermophilic fresh-water bacterium Spirochaeta caldaria type strain (H1(T)), reclassification of Spirochaeta caldaria, Spirochaeta stenostrepta, and Spirochaeta zuelzerae in the genus Treponema as Treponema caldaria comb. nov., Treponema stenostrepta comb. nov., and Treponema zuelzerae comb. nov., and emendation of the genus Treponema.</title>
        <authorList>
            <person name="Abt B."/>
            <person name="Goker M."/>
            <person name="Scheuner C."/>
            <person name="Han C."/>
            <person name="Lu M."/>
            <person name="Misra M."/>
            <person name="Lapidus A."/>
            <person name="Nolan M."/>
            <person name="Lucas S."/>
            <person name="Hammon N."/>
            <person name="Deshpande S."/>
            <person name="Cheng J.F."/>
            <person name="Tapia R."/>
            <person name="Goodwin L.A."/>
            <person name="Pitluck S."/>
            <person name="Liolios K."/>
            <person name="Pagani I."/>
            <person name="Ivanova N."/>
            <person name="Mavromatis K."/>
            <person name="Mikhailova N."/>
            <person name="Huntemann M."/>
            <person name="Pati A."/>
            <person name="Chen A."/>
            <person name="Palaniappan K."/>
            <person name="Land M."/>
            <person name="Hauser L."/>
            <person name="Jeffries C.D."/>
            <person name="Rohde M."/>
            <person name="Spring S."/>
            <person name="Gronow S."/>
            <person name="Detter J.C."/>
            <person name="Bristow J."/>
            <person name="Eisen J.A."/>
            <person name="Markowitz V."/>
            <person name="Hugenholtz P."/>
            <person name="Kyrpides N.C."/>
            <person name="Woyke T."/>
            <person name="Klenk H.P."/>
        </authorList>
    </citation>
    <scope>NUCLEOTIDE SEQUENCE</scope>
    <source>
        <strain evidence="8">ATCC 51460 / DSM 7334 / H1</strain>
    </source>
</reference>
<evidence type="ECO:0000256" key="6">
    <source>
        <dbReference type="SAM" id="Phobius"/>
    </source>
</evidence>
<keyword evidence="2" id="KW-1003">Cell membrane</keyword>
<dbReference type="eggNOG" id="COG2244">
    <property type="taxonomic scope" value="Bacteria"/>
</dbReference>
<feature type="transmembrane region" description="Helical" evidence="6">
    <location>
        <begin position="243"/>
        <end position="269"/>
    </location>
</feature>
<comment type="subcellular location">
    <subcellularLocation>
        <location evidence="1">Cell membrane</location>
        <topology evidence="1">Multi-pass membrane protein</topology>
    </subcellularLocation>
</comment>
<evidence type="ECO:0000256" key="1">
    <source>
        <dbReference type="ARBA" id="ARBA00004651"/>
    </source>
</evidence>
<organism evidence="7 8">
    <name type="scientific">Gracilinema caldarium (strain ATCC 51460 / DSM 7334 / H1)</name>
    <name type="common">Treponema caldarium</name>
    <dbReference type="NCBI Taxonomy" id="744872"/>
    <lineage>
        <taxon>Bacteria</taxon>
        <taxon>Pseudomonadati</taxon>
        <taxon>Spirochaetota</taxon>
        <taxon>Spirochaetia</taxon>
        <taxon>Spirochaetales</taxon>
        <taxon>Breznakiellaceae</taxon>
        <taxon>Gracilinema</taxon>
    </lineage>
</organism>
<feature type="transmembrane region" description="Helical" evidence="6">
    <location>
        <begin position="380"/>
        <end position="401"/>
    </location>
</feature>
<evidence type="ECO:0000256" key="4">
    <source>
        <dbReference type="ARBA" id="ARBA00022989"/>
    </source>
</evidence>
<evidence type="ECO:0000313" key="8">
    <source>
        <dbReference type="Proteomes" id="UP000000503"/>
    </source>
</evidence>
<keyword evidence="4 6" id="KW-1133">Transmembrane helix</keyword>
<feature type="transmembrane region" description="Helical" evidence="6">
    <location>
        <begin position="354"/>
        <end position="374"/>
    </location>
</feature>
<feature type="transmembrane region" description="Helical" evidence="6">
    <location>
        <begin position="169"/>
        <end position="190"/>
    </location>
</feature>
<dbReference type="GO" id="GO:0005886">
    <property type="term" value="C:plasma membrane"/>
    <property type="evidence" value="ECO:0007669"/>
    <property type="project" value="UniProtKB-SubCell"/>
</dbReference>
<evidence type="ECO:0000256" key="3">
    <source>
        <dbReference type="ARBA" id="ARBA00022692"/>
    </source>
</evidence>
<evidence type="ECO:0000313" key="7">
    <source>
        <dbReference type="EMBL" id="AEJ18679.1"/>
    </source>
</evidence>
<keyword evidence="5 6" id="KW-0472">Membrane</keyword>
<feature type="transmembrane region" description="Helical" evidence="6">
    <location>
        <begin position="202"/>
        <end position="223"/>
    </location>
</feature>
<dbReference type="STRING" id="744872.Spica_0517"/>
<name>F8F026_GRAC1</name>
<dbReference type="EMBL" id="CP002868">
    <property type="protein sequence ID" value="AEJ18679.1"/>
    <property type="molecule type" value="Genomic_DNA"/>
</dbReference>
<dbReference type="Proteomes" id="UP000000503">
    <property type="component" value="Chromosome"/>
</dbReference>
<dbReference type="AlphaFoldDB" id="F8F026"/>